<dbReference type="InterPro" id="IPR050325">
    <property type="entry name" value="Prot/Nucl_acid_deglycase"/>
</dbReference>
<dbReference type="FunFam" id="3.40.50.880:FF:000015">
    <property type="entry name" value="Protein DJ-1 homolog C"/>
    <property type="match status" value="2"/>
</dbReference>
<dbReference type="Pfam" id="PF01965">
    <property type="entry name" value="DJ-1_PfpI"/>
    <property type="match status" value="2"/>
</dbReference>
<reference evidence="4" key="1">
    <citation type="submission" date="2019-08" db="EMBL/GenBank/DDBJ databases">
        <title>Reference gene set and small RNA set construction with multiple tissues from Davidia involucrata Baill.</title>
        <authorList>
            <person name="Yang H."/>
            <person name="Zhou C."/>
            <person name="Li G."/>
            <person name="Wang J."/>
            <person name="Gao P."/>
            <person name="Wang M."/>
            <person name="Wang R."/>
            <person name="Zhao Y."/>
        </authorList>
    </citation>
    <scope>NUCLEOTIDE SEQUENCE</scope>
    <source>
        <tissue evidence="4">Mixed with DoveR01_LX</tissue>
    </source>
</reference>
<dbReference type="NCBIfam" id="TIGR01383">
    <property type="entry name" value="not_thiJ"/>
    <property type="match status" value="2"/>
</dbReference>
<sequence length="437" mass="46570">MALRHLTPLSTPLTTLTRRVRQKTPVPFPTLSTSRKKCFSGSVMASAAGKVLVPIANGTEPMEAVITIDILRRAGADVTVASVEKQLRVDACHEMKIVADALISDCADTVFDLISLPGGIPGAAALGDCGILESMVKRQATDGRLYAAICAAPAVALGSWGLLKGLKATCYPSFMEQLSSSATTVESRVHQDGKVVTSRGPGTAMEFSVALVEQLFGKEKAAEVSGPLVMRAKHGDEFTMVELNPMEWTFDNCPQILVPIADGTEEMEATMIIDILRRANAEVVVASVGDKLEILASRKVKLVADMLLEEAVKLSYDLVVLPGGLGGAQAFANSEKLVNLLKKQKESNRPYGAICASPALVLEPHGLLKGKKATAFPAMCNKLSDQSEAENRVVVDGNLITSRGPGTSMEFSLAIVEKFFGRKKALELAKTMLFVSP</sequence>
<organism evidence="4">
    <name type="scientific">Davidia involucrata</name>
    <name type="common">Dove tree</name>
    <dbReference type="NCBI Taxonomy" id="16924"/>
    <lineage>
        <taxon>Eukaryota</taxon>
        <taxon>Viridiplantae</taxon>
        <taxon>Streptophyta</taxon>
        <taxon>Embryophyta</taxon>
        <taxon>Tracheophyta</taxon>
        <taxon>Spermatophyta</taxon>
        <taxon>Magnoliopsida</taxon>
        <taxon>eudicotyledons</taxon>
        <taxon>Gunneridae</taxon>
        <taxon>Pentapetalae</taxon>
        <taxon>asterids</taxon>
        <taxon>Cornales</taxon>
        <taxon>Nyssaceae</taxon>
        <taxon>Davidia</taxon>
    </lineage>
</organism>
<dbReference type="InterPro" id="IPR002818">
    <property type="entry name" value="DJ-1/PfpI"/>
</dbReference>
<name>A0A5B7BNB5_DAVIN</name>
<keyword evidence="2" id="KW-0677">Repeat</keyword>
<comment type="similarity">
    <text evidence="1">Belongs to the peptidase C56 family.</text>
</comment>
<gene>
    <name evidence="4" type="ORF">Din_039067</name>
</gene>
<dbReference type="InterPro" id="IPR029062">
    <property type="entry name" value="Class_I_gatase-like"/>
</dbReference>
<evidence type="ECO:0000256" key="1">
    <source>
        <dbReference type="ARBA" id="ARBA00008542"/>
    </source>
</evidence>
<proteinExistence type="inferred from homology"/>
<dbReference type="AlphaFoldDB" id="A0A5B7BNB5"/>
<keyword evidence="4" id="KW-0315">Glutamine amidotransferase</keyword>
<dbReference type="InterPro" id="IPR006287">
    <property type="entry name" value="DJ-1"/>
</dbReference>
<dbReference type="EMBL" id="GHES01039067">
    <property type="protein sequence ID" value="MPA69626.1"/>
    <property type="molecule type" value="Transcribed_RNA"/>
</dbReference>
<dbReference type="CDD" id="cd03135">
    <property type="entry name" value="GATase1_DJ-1"/>
    <property type="match status" value="2"/>
</dbReference>
<dbReference type="PANTHER" id="PTHR48094">
    <property type="entry name" value="PROTEIN/NUCLEIC ACID DEGLYCASE DJ-1-RELATED"/>
    <property type="match status" value="1"/>
</dbReference>
<feature type="domain" description="DJ-1/PfpI" evidence="3">
    <location>
        <begin position="255"/>
        <end position="417"/>
    </location>
</feature>
<dbReference type="GO" id="GO:0016740">
    <property type="term" value="F:transferase activity"/>
    <property type="evidence" value="ECO:0007669"/>
    <property type="project" value="UniProtKB-KW"/>
</dbReference>
<evidence type="ECO:0000313" key="4">
    <source>
        <dbReference type="EMBL" id="MPA69626.1"/>
    </source>
</evidence>
<dbReference type="Gene3D" id="3.40.50.880">
    <property type="match status" value="2"/>
</dbReference>
<evidence type="ECO:0000259" key="3">
    <source>
        <dbReference type="Pfam" id="PF01965"/>
    </source>
</evidence>
<dbReference type="GO" id="GO:0005737">
    <property type="term" value="C:cytoplasm"/>
    <property type="evidence" value="ECO:0007669"/>
    <property type="project" value="UniProtKB-ARBA"/>
</dbReference>
<protein>
    <submittedName>
        <fullName evidence="4">Putative Class I glutamine amidotransferase-like superfamily protein isoform 1</fullName>
    </submittedName>
</protein>
<evidence type="ECO:0000256" key="2">
    <source>
        <dbReference type="ARBA" id="ARBA00022737"/>
    </source>
</evidence>
<dbReference type="PANTHER" id="PTHR48094:SF12">
    <property type="entry name" value="PARKINSON DISEASE PROTEIN 7 HOMOLOG"/>
    <property type="match status" value="1"/>
</dbReference>
<dbReference type="GO" id="GO:1903189">
    <property type="term" value="P:glyoxal metabolic process"/>
    <property type="evidence" value="ECO:0007669"/>
    <property type="project" value="TreeGrafter"/>
</dbReference>
<feature type="domain" description="DJ-1/PfpI" evidence="3">
    <location>
        <begin position="50"/>
        <end position="214"/>
    </location>
</feature>
<keyword evidence="4" id="KW-0808">Transferase</keyword>
<dbReference type="SUPFAM" id="SSF52317">
    <property type="entry name" value="Class I glutamine amidotransferase-like"/>
    <property type="match status" value="2"/>
</dbReference>
<accession>A0A5B7BNB5</accession>